<keyword evidence="3 6" id="KW-0677">Repeat</keyword>
<feature type="binding site" evidence="6">
    <location>
        <position position="34"/>
    </location>
    <ligand>
        <name>[4Fe-4S] cluster</name>
        <dbReference type="ChEBI" id="CHEBI:49883"/>
        <label>1</label>
    </ligand>
</feature>
<comment type="subunit">
    <text evidence="6">Interacts with the cytoplasmic NapA precursor.</text>
</comment>
<dbReference type="InterPro" id="IPR017900">
    <property type="entry name" value="4Fe4S_Fe_S_CS"/>
</dbReference>
<dbReference type="NCBIfam" id="TIGR00402">
    <property type="entry name" value="napF"/>
    <property type="match status" value="1"/>
</dbReference>
<evidence type="ECO:0000256" key="3">
    <source>
        <dbReference type="ARBA" id="ARBA00022737"/>
    </source>
</evidence>
<evidence type="ECO:0000256" key="5">
    <source>
        <dbReference type="ARBA" id="ARBA00023014"/>
    </source>
</evidence>
<dbReference type="PANTHER" id="PTHR24960">
    <property type="entry name" value="PHOTOSYSTEM I IRON-SULFUR CENTER-RELATED"/>
    <property type="match status" value="1"/>
</dbReference>
<feature type="binding site" evidence="6">
    <location>
        <position position="68"/>
    </location>
    <ligand>
        <name>[4Fe-4S] cluster</name>
        <dbReference type="ChEBI" id="CHEBI:49883"/>
        <label>2</label>
    </ligand>
</feature>
<keyword evidence="1 6" id="KW-0004">4Fe-4S</keyword>
<comment type="subcellular location">
    <subcellularLocation>
        <location evidence="6">Cytoplasm</location>
    </subcellularLocation>
</comment>
<dbReference type="GO" id="GO:0046872">
    <property type="term" value="F:metal ion binding"/>
    <property type="evidence" value="ECO:0007669"/>
    <property type="project" value="UniProtKB-KW"/>
</dbReference>
<sequence length="165" mass="18058">MVDRSRRQLFTRRSQPSLPRLPWLKNEAEFTDICSRCERCIKACETNILVKGDGGFPQVDFSQGEGECTFCYQCADVCSEPLFLAQTEQPWATTATINEGCMASNNIECRSCGDMCEPQAIQFQLQVGKVAMPTVSSDDCNGCGACVSGCPVSAITMTRVDANTQ</sequence>
<dbReference type="CDD" id="cd10564">
    <property type="entry name" value="NapF_like"/>
    <property type="match status" value="1"/>
</dbReference>
<evidence type="ECO:0000256" key="4">
    <source>
        <dbReference type="ARBA" id="ARBA00023004"/>
    </source>
</evidence>
<feature type="domain" description="4Fe-4S ferredoxin-type" evidence="7">
    <location>
        <begin position="24"/>
        <end position="54"/>
    </location>
</feature>
<evidence type="ECO:0000256" key="2">
    <source>
        <dbReference type="ARBA" id="ARBA00022723"/>
    </source>
</evidence>
<dbReference type="EMBL" id="DF196819">
    <property type="protein sequence ID" value="GAD30503.1"/>
    <property type="molecule type" value="Genomic_DNA"/>
</dbReference>
<dbReference type="eggNOG" id="COG1143">
    <property type="taxonomic scope" value="Bacteria"/>
</dbReference>
<comment type="similarity">
    <text evidence="6">Belongs to the NapF family.</text>
</comment>
<keyword evidence="2 6" id="KW-0479">Metal-binding</keyword>
<evidence type="ECO:0000313" key="9">
    <source>
        <dbReference type="Proteomes" id="UP000030675"/>
    </source>
</evidence>
<dbReference type="RefSeq" id="WP_023933199.1">
    <property type="nucleotide sequence ID" value="NZ_DF196819.1"/>
</dbReference>
<dbReference type="InterPro" id="IPR017896">
    <property type="entry name" value="4Fe4S_Fe-S-bd"/>
</dbReference>
<name>A0A0U1P7L2_PHOLE</name>
<feature type="binding site" evidence="6">
    <location>
        <position position="140"/>
    </location>
    <ligand>
        <name>[4Fe-4S] cluster</name>
        <dbReference type="ChEBI" id="CHEBI:49883"/>
        <label>3</label>
    </ligand>
</feature>
<feature type="binding site" evidence="6">
    <location>
        <position position="143"/>
    </location>
    <ligand>
        <name>[4Fe-4S] cluster</name>
        <dbReference type="ChEBI" id="CHEBI:49883"/>
        <label>3</label>
    </ligand>
</feature>
<feature type="domain" description="4Fe-4S ferredoxin-type" evidence="7">
    <location>
        <begin position="131"/>
        <end position="160"/>
    </location>
</feature>
<gene>
    <name evidence="6" type="primary">napF</name>
    <name evidence="8" type="ORF">PLEI_2159</name>
</gene>
<accession>A0A0U1P7L2</accession>
<dbReference type="HAMAP" id="MF_02201">
    <property type="entry name" value="NapF"/>
    <property type="match status" value="1"/>
</dbReference>
<feature type="binding site" evidence="6">
    <location>
        <position position="71"/>
    </location>
    <ligand>
        <name>[4Fe-4S] cluster</name>
        <dbReference type="ChEBI" id="CHEBI:49883"/>
        <label>2</label>
    </ligand>
</feature>
<dbReference type="HOGENOM" id="CLU_077329_2_1_6"/>
<dbReference type="Pfam" id="PF12838">
    <property type="entry name" value="Fer4_7"/>
    <property type="match status" value="1"/>
</dbReference>
<dbReference type="SUPFAM" id="SSF54862">
    <property type="entry name" value="4Fe-4S ferredoxins"/>
    <property type="match status" value="1"/>
</dbReference>
<keyword evidence="4 6" id="KW-0408">Iron</keyword>
<feature type="binding site" evidence="6">
    <location>
        <position position="146"/>
    </location>
    <ligand>
        <name>[4Fe-4S] cluster</name>
        <dbReference type="ChEBI" id="CHEBI:49883"/>
        <label>3</label>
    </ligand>
</feature>
<feature type="binding site" evidence="6">
    <location>
        <position position="44"/>
    </location>
    <ligand>
        <name>[4Fe-4S] cluster</name>
        <dbReference type="ChEBI" id="CHEBI:49883"/>
        <label>1</label>
    </ligand>
</feature>
<evidence type="ECO:0000313" key="8">
    <source>
        <dbReference type="EMBL" id="GAD30503.1"/>
    </source>
</evidence>
<feature type="binding site" evidence="6">
    <location>
        <position position="74"/>
    </location>
    <ligand>
        <name>[4Fe-4S] cluster</name>
        <dbReference type="ChEBI" id="CHEBI:49883"/>
        <label>2</label>
    </ligand>
</feature>
<feature type="binding site" evidence="6">
    <location>
        <position position="150"/>
    </location>
    <ligand>
        <name>[4Fe-4S] cluster</name>
        <dbReference type="ChEBI" id="CHEBI:49883"/>
        <label>3</label>
    </ligand>
</feature>
<dbReference type="GO" id="GO:0005737">
    <property type="term" value="C:cytoplasm"/>
    <property type="evidence" value="ECO:0007669"/>
    <property type="project" value="UniProtKB-SubCell"/>
</dbReference>
<feature type="binding site" evidence="6">
    <location>
        <position position="78"/>
    </location>
    <ligand>
        <name>[4Fe-4S] cluster</name>
        <dbReference type="ChEBI" id="CHEBI:49883"/>
        <label>2</label>
    </ligand>
</feature>
<dbReference type="InterPro" id="IPR050157">
    <property type="entry name" value="PSI_iron-sulfur_center"/>
</dbReference>
<dbReference type="Proteomes" id="UP000030675">
    <property type="component" value="Unassembled WGS sequence"/>
</dbReference>
<protein>
    <recommendedName>
        <fullName evidence="6">Ferredoxin-type protein NapF</fullName>
    </recommendedName>
</protein>
<dbReference type="PROSITE" id="PS00198">
    <property type="entry name" value="4FE4S_FER_1"/>
    <property type="match status" value="1"/>
</dbReference>
<comment type="cofactor">
    <cofactor evidence="6">
        <name>[4Fe-4S] cluster</name>
        <dbReference type="ChEBI" id="CHEBI:49883"/>
    </cofactor>
</comment>
<dbReference type="eggNOG" id="COG1145">
    <property type="taxonomic scope" value="Bacteria"/>
</dbReference>
<reference evidence="9" key="1">
    <citation type="submission" date="2012-12" db="EMBL/GenBank/DDBJ databases">
        <title>Genome Sequence of Photobacterium leiognathi lrivu.4.1.</title>
        <authorList>
            <person name="Urbanczyk H."/>
            <person name="Ogura Y."/>
            <person name="Hayashi T."/>
            <person name="Dunlap P.V."/>
        </authorList>
    </citation>
    <scope>NUCLEOTIDE SEQUENCE [LARGE SCALE GENOMIC DNA]</scope>
    <source>
        <strain evidence="9">lrivu.4.1</strain>
    </source>
</reference>
<comment type="function">
    <text evidence="6">Could be involved in the maturation of NapA, the catalytic subunit of the periplasmic nitrate reductase, before its export into the periplasm.</text>
</comment>
<organism evidence="8 9">
    <name type="scientific">Photobacterium leiognathi lrivu.4.1</name>
    <dbReference type="NCBI Taxonomy" id="1248232"/>
    <lineage>
        <taxon>Bacteria</taxon>
        <taxon>Pseudomonadati</taxon>
        <taxon>Pseudomonadota</taxon>
        <taxon>Gammaproteobacteria</taxon>
        <taxon>Vibrionales</taxon>
        <taxon>Vibrionaceae</taxon>
        <taxon>Photobacterium</taxon>
    </lineage>
</organism>
<feature type="binding site" evidence="6">
    <location>
        <position position="37"/>
    </location>
    <ligand>
        <name>[4Fe-4S] cluster</name>
        <dbReference type="ChEBI" id="CHEBI:49883"/>
        <label>1</label>
    </ligand>
</feature>
<dbReference type="InterPro" id="IPR004496">
    <property type="entry name" value="NapF"/>
</dbReference>
<evidence type="ECO:0000256" key="6">
    <source>
        <dbReference type="HAMAP-Rule" id="MF_02201"/>
    </source>
</evidence>
<dbReference type="GO" id="GO:0051539">
    <property type="term" value="F:4 iron, 4 sulfur cluster binding"/>
    <property type="evidence" value="ECO:0007669"/>
    <property type="project" value="UniProtKB-UniRule"/>
</dbReference>
<feature type="binding site" evidence="6">
    <location>
        <position position="40"/>
    </location>
    <ligand>
        <name>[4Fe-4S] cluster</name>
        <dbReference type="ChEBI" id="CHEBI:49883"/>
        <label>1</label>
    </ligand>
</feature>
<evidence type="ECO:0000256" key="1">
    <source>
        <dbReference type="ARBA" id="ARBA00022485"/>
    </source>
</evidence>
<keyword evidence="6" id="KW-0963">Cytoplasm</keyword>
<proteinExistence type="inferred from homology"/>
<dbReference type="PANTHER" id="PTHR24960:SF46">
    <property type="entry name" value="FERREDOXIN-TYPE PROTEIN NAPF"/>
    <property type="match status" value="1"/>
</dbReference>
<dbReference type="AlphaFoldDB" id="A0A0U1P7L2"/>
<keyword evidence="5 6" id="KW-0411">Iron-sulfur</keyword>
<dbReference type="PROSITE" id="PS51379">
    <property type="entry name" value="4FE4S_FER_2"/>
    <property type="match status" value="2"/>
</dbReference>
<evidence type="ECO:0000259" key="7">
    <source>
        <dbReference type="PROSITE" id="PS51379"/>
    </source>
</evidence>
<dbReference type="Gene3D" id="3.30.70.20">
    <property type="match status" value="2"/>
</dbReference>
<dbReference type="Pfam" id="PF13187">
    <property type="entry name" value="Fer4_9"/>
    <property type="match status" value="1"/>
</dbReference>